<evidence type="ECO:0000313" key="1">
    <source>
        <dbReference type="EMBL" id="SUY77900.1"/>
    </source>
</evidence>
<comment type="caution">
    <text evidence="1">The sequence shown here is derived from an EMBL/GenBank/DDBJ whole genome shotgun (WGS) entry which is preliminary data.</text>
</comment>
<protein>
    <submittedName>
        <fullName evidence="1">Pyocin activator protein PrtN</fullName>
    </submittedName>
</protein>
<dbReference type="AlphaFoldDB" id="A0A8B4S6J0"/>
<accession>A0A8B4S6J0</accession>
<name>A0A8B4S6J0_COMTE</name>
<evidence type="ECO:0000313" key="2">
    <source>
        <dbReference type="Proteomes" id="UP000255070"/>
    </source>
</evidence>
<dbReference type="GO" id="GO:0006355">
    <property type="term" value="P:regulation of DNA-templated transcription"/>
    <property type="evidence" value="ECO:0007669"/>
    <property type="project" value="InterPro"/>
</dbReference>
<dbReference type="EMBL" id="UFXL01000001">
    <property type="protein sequence ID" value="SUY77900.1"/>
    <property type="molecule type" value="Genomic_DNA"/>
</dbReference>
<gene>
    <name evidence="1" type="ORF">NCTC10698_02809</name>
</gene>
<sequence length="83" mass="9400">MNTHFALLAIYGDVNIPLEKCCMEFFGLSPKRAAEAANKQALSVPAYRLGSNKSQWFMDASKLAAYIDQKKVQAEQEWRTVRC</sequence>
<dbReference type="InterPro" id="IPR020518">
    <property type="entry name" value="Tscrpt_reg_PrtN"/>
</dbReference>
<dbReference type="Proteomes" id="UP000255070">
    <property type="component" value="Unassembled WGS sequence"/>
</dbReference>
<dbReference type="RefSeq" id="WP_003075069.1">
    <property type="nucleotide sequence ID" value="NZ_BBJZ01000021.1"/>
</dbReference>
<dbReference type="GeneID" id="63999081"/>
<keyword evidence="2" id="KW-1185">Reference proteome</keyword>
<proteinExistence type="predicted"/>
<organism evidence="1 2">
    <name type="scientific">Comamonas testosteroni</name>
    <name type="common">Pseudomonas testosteroni</name>
    <dbReference type="NCBI Taxonomy" id="285"/>
    <lineage>
        <taxon>Bacteria</taxon>
        <taxon>Pseudomonadati</taxon>
        <taxon>Pseudomonadota</taxon>
        <taxon>Betaproteobacteria</taxon>
        <taxon>Burkholderiales</taxon>
        <taxon>Comamonadaceae</taxon>
        <taxon>Comamonas</taxon>
    </lineage>
</organism>
<dbReference type="Pfam" id="PF11112">
    <property type="entry name" value="PyocinActivator"/>
    <property type="match status" value="1"/>
</dbReference>
<reference evidence="1 2" key="1">
    <citation type="submission" date="2018-06" db="EMBL/GenBank/DDBJ databases">
        <authorList>
            <consortium name="Pathogen Informatics"/>
            <person name="Doyle S."/>
        </authorList>
    </citation>
    <scope>NUCLEOTIDE SEQUENCE [LARGE SCALE GENOMIC DNA]</scope>
    <source>
        <strain evidence="1 2">NCTC10698</strain>
    </source>
</reference>